<dbReference type="EMBL" id="CM042011">
    <property type="protein sequence ID" value="KAI3768819.1"/>
    <property type="molecule type" value="Genomic_DNA"/>
</dbReference>
<evidence type="ECO:0000313" key="1">
    <source>
        <dbReference type="EMBL" id="KAI3768819.1"/>
    </source>
</evidence>
<evidence type="ECO:0000313" key="2">
    <source>
        <dbReference type="Proteomes" id="UP001055811"/>
    </source>
</evidence>
<comment type="caution">
    <text evidence="1">The sequence shown here is derived from an EMBL/GenBank/DDBJ whole genome shotgun (WGS) entry which is preliminary data.</text>
</comment>
<proteinExistence type="predicted"/>
<keyword evidence="2" id="KW-1185">Reference proteome</keyword>
<reference evidence="1 2" key="2">
    <citation type="journal article" date="2022" name="Mol. Ecol. Resour.">
        <title>The genomes of chicory, endive, great burdock and yacon provide insights into Asteraceae paleo-polyploidization history and plant inulin production.</title>
        <authorList>
            <person name="Fan W."/>
            <person name="Wang S."/>
            <person name="Wang H."/>
            <person name="Wang A."/>
            <person name="Jiang F."/>
            <person name="Liu H."/>
            <person name="Zhao H."/>
            <person name="Xu D."/>
            <person name="Zhang Y."/>
        </authorList>
    </citation>
    <scope>NUCLEOTIDE SEQUENCE [LARGE SCALE GENOMIC DNA]</scope>
    <source>
        <strain evidence="2">cv. Punajuju</strain>
        <tissue evidence="1">Leaves</tissue>
    </source>
</reference>
<protein>
    <submittedName>
        <fullName evidence="1">Uncharacterized protein</fullName>
    </submittedName>
</protein>
<organism evidence="1 2">
    <name type="scientific">Cichorium intybus</name>
    <name type="common">Chicory</name>
    <dbReference type="NCBI Taxonomy" id="13427"/>
    <lineage>
        <taxon>Eukaryota</taxon>
        <taxon>Viridiplantae</taxon>
        <taxon>Streptophyta</taxon>
        <taxon>Embryophyta</taxon>
        <taxon>Tracheophyta</taxon>
        <taxon>Spermatophyta</taxon>
        <taxon>Magnoliopsida</taxon>
        <taxon>eudicotyledons</taxon>
        <taxon>Gunneridae</taxon>
        <taxon>Pentapetalae</taxon>
        <taxon>asterids</taxon>
        <taxon>campanulids</taxon>
        <taxon>Asterales</taxon>
        <taxon>Asteraceae</taxon>
        <taxon>Cichorioideae</taxon>
        <taxon>Cichorieae</taxon>
        <taxon>Cichoriinae</taxon>
        <taxon>Cichorium</taxon>
    </lineage>
</organism>
<name>A0ACB9FBX3_CICIN</name>
<gene>
    <name evidence="1" type="ORF">L2E82_19654</name>
</gene>
<sequence length="653" mass="74286">MSSTCSILPGICFLPVVKHTTFRRTVSARFKPLSSVRSPVVSRKQPLMTTMKFEADSTLKGDHLEKEVEHFNLKDYFEQSRNLLMKSDGGPPRWFSPLECGSRLTNSPLLLSLPGVDGTGLSLLLHHQRLGQVFDIWCLHIPTTDRTPFTGLVKLVEKTVTFENHKFPDRPIYLVGESVGACLALAVAARIPHIDLVLLLANPDVPSRMLMSSIEKGFPSQQTIIDLSEVVAASFSYFLDLGDVLTVETVLWKLNMIESACEYSNSCLDSVTSQTLILTSGNDQLLLSIQEGERLYQLLPKSEIRKFTDYNHALFLEEKFDMLTVIKGAGFYRRTRYTNYASDILPPSPHEIKRILDSARWLDIATCPVMLSTLENGKIVRSFSGIPSEGPVLFVGYHNMLALDVAPMILGFIREQNIFVRGAAHPLFFKKLRREGGKMPDPAIYDVVRVLGAVPVSASNLYKLFSIKSHVLLYPGGVREALHRKGEEYKLFWPEQSEFVRMAARFGATIIPFGAVGEDDYTQLVLDYDDQMKIPFVKDYIKEITGEFMKLRNDMEGEIASQDLYFPILIPKVPGRYYYLFGKPIKTEGRRQELGRNREKAQQVYIEVKREVEKCIEYCKRKREYDPYRNIIPRFMYQATHGLESQVPTFDLD</sequence>
<reference evidence="2" key="1">
    <citation type="journal article" date="2022" name="Mol. Ecol. Resour.">
        <title>The genomes of chicory, endive, great burdock and yacon provide insights into Asteraceae palaeo-polyploidization history and plant inulin production.</title>
        <authorList>
            <person name="Fan W."/>
            <person name="Wang S."/>
            <person name="Wang H."/>
            <person name="Wang A."/>
            <person name="Jiang F."/>
            <person name="Liu H."/>
            <person name="Zhao H."/>
            <person name="Xu D."/>
            <person name="Zhang Y."/>
        </authorList>
    </citation>
    <scope>NUCLEOTIDE SEQUENCE [LARGE SCALE GENOMIC DNA]</scope>
    <source>
        <strain evidence="2">cv. Punajuju</strain>
    </source>
</reference>
<dbReference type="Proteomes" id="UP001055811">
    <property type="component" value="Linkage Group LG03"/>
</dbReference>
<accession>A0ACB9FBX3</accession>